<keyword evidence="2" id="KW-1185">Reference proteome</keyword>
<proteinExistence type="predicted"/>
<evidence type="ECO:0000313" key="1">
    <source>
        <dbReference type="EMBL" id="KAF2186432.1"/>
    </source>
</evidence>
<sequence>MFPPRSVPLRQLGSSAKMLLEAKKKHARLTQQQARQAIRQTQVEGRRAGKEGERGLARGVGSRRRICLSCIIPTWLSGRIDSFSCTSSPAWRYSCATSPRFPGKARRTLQCTTTVLEAEISVRTRKAMPTCHRGPPLSHVQVEPLPWLENEAIGCIGY</sequence>
<dbReference type="Proteomes" id="UP000800200">
    <property type="component" value="Unassembled WGS sequence"/>
</dbReference>
<accession>A0A6A6E6P5</accession>
<reference evidence="1" key="1">
    <citation type="journal article" date="2020" name="Stud. Mycol.">
        <title>101 Dothideomycetes genomes: a test case for predicting lifestyles and emergence of pathogens.</title>
        <authorList>
            <person name="Haridas S."/>
            <person name="Albert R."/>
            <person name="Binder M."/>
            <person name="Bloem J."/>
            <person name="Labutti K."/>
            <person name="Salamov A."/>
            <person name="Andreopoulos B."/>
            <person name="Baker S."/>
            <person name="Barry K."/>
            <person name="Bills G."/>
            <person name="Bluhm B."/>
            <person name="Cannon C."/>
            <person name="Castanera R."/>
            <person name="Culley D."/>
            <person name="Daum C."/>
            <person name="Ezra D."/>
            <person name="Gonzalez J."/>
            <person name="Henrissat B."/>
            <person name="Kuo A."/>
            <person name="Liang C."/>
            <person name="Lipzen A."/>
            <person name="Lutzoni F."/>
            <person name="Magnuson J."/>
            <person name="Mondo S."/>
            <person name="Nolan M."/>
            <person name="Ohm R."/>
            <person name="Pangilinan J."/>
            <person name="Park H.-J."/>
            <person name="Ramirez L."/>
            <person name="Alfaro M."/>
            <person name="Sun H."/>
            <person name="Tritt A."/>
            <person name="Yoshinaga Y."/>
            <person name="Zwiers L.-H."/>
            <person name="Turgeon B."/>
            <person name="Goodwin S."/>
            <person name="Spatafora J."/>
            <person name="Crous P."/>
            <person name="Grigoriev I."/>
        </authorList>
    </citation>
    <scope>NUCLEOTIDE SEQUENCE</scope>
    <source>
        <strain evidence="1">CBS 207.26</strain>
    </source>
</reference>
<evidence type="ECO:0000313" key="2">
    <source>
        <dbReference type="Proteomes" id="UP000800200"/>
    </source>
</evidence>
<dbReference type="AlphaFoldDB" id="A0A6A6E6P5"/>
<organism evidence="1 2">
    <name type="scientific">Zopfia rhizophila CBS 207.26</name>
    <dbReference type="NCBI Taxonomy" id="1314779"/>
    <lineage>
        <taxon>Eukaryota</taxon>
        <taxon>Fungi</taxon>
        <taxon>Dikarya</taxon>
        <taxon>Ascomycota</taxon>
        <taxon>Pezizomycotina</taxon>
        <taxon>Dothideomycetes</taxon>
        <taxon>Dothideomycetes incertae sedis</taxon>
        <taxon>Zopfiaceae</taxon>
        <taxon>Zopfia</taxon>
    </lineage>
</organism>
<gene>
    <name evidence="1" type="ORF">K469DRAFT_138123</name>
</gene>
<protein>
    <submittedName>
        <fullName evidence="1">Uncharacterized protein</fullName>
    </submittedName>
</protein>
<dbReference type="EMBL" id="ML994629">
    <property type="protein sequence ID" value="KAF2186432.1"/>
    <property type="molecule type" value="Genomic_DNA"/>
</dbReference>
<name>A0A6A6E6P5_9PEZI</name>